<evidence type="ECO:0000256" key="6">
    <source>
        <dbReference type="SAM" id="Phobius"/>
    </source>
</evidence>
<accession>A0AB34WYC7</accession>
<proteinExistence type="inferred from homology"/>
<feature type="transmembrane region" description="Helical" evidence="6">
    <location>
        <begin position="20"/>
        <end position="40"/>
    </location>
</feature>
<dbReference type="Proteomes" id="UP000070572">
    <property type="component" value="Unassembled WGS sequence"/>
</dbReference>
<organism evidence="7 8">
    <name type="scientific">Varibaculum cambriense</name>
    <dbReference type="NCBI Taxonomy" id="184870"/>
    <lineage>
        <taxon>Bacteria</taxon>
        <taxon>Bacillati</taxon>
        <taxon>Actinomycetota</taxon>
        <taxon>Actinomycetes</taxon>
        <taxon>Actinomycetales</taxon>
        <taxon>Actinomycetaceae</taxon>
        <taxon>Varibaculum</taxon>
    </lineage>
</organism>
<feature type="transmembrane region" description="Helical" evidence="6">
    <location>
        <begin position="314"/>
        <end position="335"/>
    </location>
</feature>
<keyword evidence="3 6" id="KW-0812">Transmembrane</keyword>
<feature type="transmembrane region" description="Helical" evidence="6">
    <location>
        <begin position="273"/>
        <end position="294"/>
    </location>
</feature>
<feature type="transmembrane region" description="Helical" evidence="6">
    <location>
        <begin position="79"/>
        <end position="104"/>
    </location>
</feature>
<feature type="transmembrane region" description="Helical" evidence="6">
    <location>
        <begin position="242"/>
        <end position="261"/>
    </location>
</feature>
<evidence type="ECO:0000256" key="3">
    <source>
        <dbReference type="ARBA" id="ARBA00022692"/>
    </source>
</evidence>
<feature type="transmembrane region" description="Helical" evidence="6">
    <location>
        <begin position="142"/>
        <end position="158"/>
    </location>
</feature>
<evidence type="ECO:0000313" key="8">
    <source>
        <dbReference type="Proteomes" id="UP000070572"/>
    </source>
</evidence>
<dbReference type="GeneID" id="78351833"/>
<evidence type="ECO:0000256" key="1">
    <source>
        <dbReference type="ARBA" id="ARBA00004141"/>
    </source>
</evidence>
<evidence type="ECO:0000256" key="4">
    <source>
        <dbReference type="ARBA" id="ARBA00022989"/>
    </source>
</evidence>
<feature type="transmembrane region" description="Helical" evidence="6">
    <location>
        <begin position="52"/>
        <end position="73"/>
    </location>
</feature>
<dbReference type="NCBIfam" id="TIGR03718">
    <property type="entry name" value="R_switched_Alx"/>
    <property type="match status" value="1"/>
</dbReference>
<keyword evidence="4 6" id="KW-1133">Transmembrane helix</keyword>
<dbReference type="PANTHER" id="PTHR30238:SF0">
    <property type="entry name" value="THYLAKOID MEMBRANE PROTEIN TERC, CHLOROPLASTIC"/>
    <property type="match status" value="1"/>
</dbReference>
<dbReference type="RefSeq" id="WP_022863902.1">
    <property type="nucleotide sequence ID" value="NZ_CAUPGC010000011.1"/>
</dbReference>
<keyword evidence="5 6" id="KW-0472">Membrane</keyword>
<evidence type="ECO:0000256" key="2">
    <source>
        <dbReference type="ARBA" id="ARBA00007511"/>
    </source>
</evidence>
<dbReference type="InterPro" id="IPR022369">
    <property type="entry name" value="Integral_membrane_TerC_rswitch"/>
</dbReference>
<reference evidence="7 8" key="1">
    <citation type="submission" date="2016-01" db="EMBL/GenBank/DDBJ databases">
        <authorList>
            <person name="Mitreva M."/>
            <person name="Pepin K.H."/>
            <person name="Mihindukulasuriya K.A."/>
            <person name="Fulton R."/>
            <person name="Fronick C."/>
            <person name="O'Laughlin M."/>
            <person name="Miner T."/>
            <person name="Herter B."/>
            <person name="Rosa B.A."/>
            <person name="Cordes M."/>
            <person name="Tomlinson C."/>
            <person name="Wollam A."/>
            <person name="Palsikar V.B."/>
            <person name="Mardis E.R."/>
            <person name="Wilson R.K."/>
        </authorList>
    </citation>
    <scope>NUCLEOTIDE SEQUENCE [LARGE SCALE GENOMIC DNA]</scope>
    <source>
        <strain evidence="7 8">DNF00696</strain>
    </source>
</reference>
<gene>
    <name evidence="7" type="ORF">HMPREF1862_01334</name>
</gene>
<evidence type="ECO:0000256" key="5">
    <source>
        <dbReference type="ARBA" id="ARBA00023136"/>
    </source>
</evidence>
<feature type="transmembrane region" description="Helical" evidence="6">
    <location>
        <begin position="116"/>
        <end position="136"/>
    </location>
</feature>
<sequence length="347" mass="39083">MGLMPELNATPGHEVIHWWNWLLLAVIILALLIVDFRGHVSKAHEPTIKEAAIWSGIYMAIAAAFGLVVWLQWDLNLAAQYWAGWITEWSLSLDNLFVFIIILNGFKVPRAYQQKVIMLGIIISMVLRLAFILIGAALINEFAWIFYLFGLFLIYTAISQAREGITKEDEGESAEGYQENKFTTLVRRVLPVSEGFREAKLLYRHRGKTYVTPMFLVIIAIGSADLMFAFDSIPAIFGLTKHPFIVFAATAFSLMGLRQLFFLVDGLLERLAFLHYGLALILGFIGVKLIIHAAHEAPFLGIEKWAQVVPEPSIGFSMGYILVVLVGTALLSIWYSQRHQKANPQQD</sequence>
<dbReference type="Pfam" id="PF03741">
    <property type="entry name" value="TerC"/>
    <property type="match status" value="1"/>
</dbReference>
<dbReference type="GO" id="GO:0016020">
    <property type="term" value="C:membrane"/>
    <property type="evidence" value="ECO:0007669"/>
    <property type="project" value="UniProtKB-SubCell"/>
</dbReference>
<comment type="subcellular location">
    <subcellularLocation>
        <location evidence="1">Membrane</location>
        <topology evidence="1">Multi-pass membrane protein</topology>
    </subcellularLocation>
</comment>
<protein>
    <submittedName>
        <fullName evidence="7">Integral membrane protein, TerC family</fullName>
    </submittedName>
</protein>
<name>A0AB34WYC7_9ACTO</name>
<dbReference type="PANTHER" id="PTHR30238">
    <property type="entry name" value="MEMBRANE BOUND PREDICTED REDOX MODULATOR"/>
    <property type="match status" value="1"/>
</dbReference>
<feature type="transmembrane region" description="Helical" evidence="6">
    <location>
        <begin position="210"/>
        <end position="230"/>
    </location>
</feature>
<dbReference type="InterPro" id="IPR005496">
    <property type="entry name" value="Integral_membrane_TerC"/>
</dbReference>
<comment type="caution">
    <text evidence="7">The sequence shown here is derived from an EMBL/GenBank/DDBJ whole genome shotgun (WGS) entry which is preliminary data.</text>
</comment>
<evidence type="ECO:0000313" key="7">
    <source>
        <dbReference type="EMBL" id="KXB80343.1"/>
    </source>
</evidence>
<comment type="similarity">
    <text evidence="2">Belongs to the TerC family.</text>
</comment>
<dbReference type="AlphaFoldDB" id="A0AB34WYC7"/>
<dbReference type="EMBL" id="LSDN01000016">
    <property type="protein sequence ID" value="KXB80343.1"/>
    <property type="molecule type" value="Genomic_DNA"/>
</dbReference>